<dbReference type="EMBL" id="CP043669">
    <property type="protein sequence ID" value="QEP91301.1"/>
    <property type="molecule type" value="Genomic_DNA"/>
</dbReference>
<reference evidence="1 2" key="1">
    <citation type="submission" date="2019-08" db="EMBL/GenBank/DDBJ databases">
        <title>Emergence of NDM-5-producing hypervirulent Klebsiella pneumoniae from clinical infections.</title>
        <authorList>
            <person name="Shen Z."/>
            <person name="Zhang H."/>
            <person name="Li M."/>
        </authorList>
    </citation>
    <scope>NUCLEOTIDE SEQUENCE [LARGE SCALE GENOMIC DNA]</scope>
    <source>
        <strain evidence="1 2">RJ18-06</strain>
    </source>
</reference>
<organism evidence="1 2">
    <name type="scientific">Klebsiella pneumoniae</name>
    <dbReference type="NCBI Taxonomy" id="573"/>
    <lineage>
        <taxon>Bacteria</taxon>
        <taxon>Pseudomonadati</taxon>
        <taxon>Pseudomonadota</taxon>
        <taxon>Gammaproteobacteria</taxon>
        <taxon>Enterobacterales</taxon>
        <taxon>Enterobacteriaceae</taxon>
        <taxon>Klebsiella/Raoultella group</taxon>
        <taxon>Klebsiella</taxon>
        <taxon>Klebsiella pneumoniae complex</taxon>
    </lineage>
</organism>
<dbReference type="AlphaFoldDB" id="A0A5C2LGQ1"/>
<dbReference type="Proteomes" id="UP000325096">
    <property type="component" value="Chromosome"/>
</dbReference>
<gene>
    <name evidence="1" type="primary">pheM</name>
    <name evidence="1" type="ORF">FZ929_01020</name>
</gene>
<evidence type="ECO:0000313" key="2">
    <source>
        <dbReference type="Proteomes" id="UP000325096"/>
    </source>
</evidence>
<name>A0A5C2LGQ1_KLEPN</name>
<accession>A0A5C2LGQ1</accession>
<protein>
    <submittedName>
        <fullName evidence="1">PheST operon leader peptide PheM</fullName>
    </submittedName>
</protein>
<evidence type="ECO:0000313" key="1">
    <source>
        <dbReference type="EMBL" id="QEP91301.1"/>
    </source>
</evidence>
<proteinExistence type="predicted"/>
<sequence>MLLFSASFFTLAPELRGLRVKEETENSARKPPLWRLFSYMDSEY</sequence>